<evidence type="ECO:0000313" key="3">
    <source>
        <dbReference type="Proteomes" id="UP000563898"/>
    </source>
</evidence>
<accession>A0A846WIF3</accession>
<proteinExistence type="predicted"/>
<organism evidence="2 3">
    <name type="scientific">Gordonia polyisoprenivorans</name>
    <dbReference type="NCBI Taxonomy" id="84595"/>
    <lineage>
        <taxon>Bacteria</taxon>
        <taxon>Bacillati</taxon>
        <taxon>Actinomycetota</taxon>
        <taxon>Actinomycetes</taxon>
        <taxon>Mycobacteriales</taxon>
        <taxon>Gordoniaceae</taxon>
        <taxon>Gordonia</taxon>
    </lineage>
</organism>
<gene>
    <name evidence="2" type="ORF">HGA05_04715</name>
</gene>
<feature type="region of interest" description="Disordered" evidence="1">
    <location>
        <begin position="40"/>
        <end position="78"/>
    </location>
</feature>
<evidence type="ECO:0000313" key="2">
    <source>
        <dbReference type="EMBL" id="NKY00869.1"/>
    </source>
</evidence>
<name>A0A846WIF3_9ACTN</name>
<dbReference type="AlphaFoldDB" id="A0A846WIF3"/>
<evidence type="ECO:0000256" key="1">
    <source>
        <dbReference type="SAM" id="MobiDB-lite"/>
    </source>
</evidence>
<reference evidence="2 3" key="1">
    <citation type="submission" date="2020-04" db="EMBL/GenBank/DDBJ databases">
        <title>MicrobeNet Type strains.</title>
        <authorList>
            <person name="Nicholson A.C."/>
        </authorList>
    </citation>
    <scope>NUCLEOTIDE SEQUENCE [LARGE SCALE GENOMIC DNA]</scope>
    <source>
        <strain evidence="2 3">ATCC BAA-14</strain>
    </source>
</reference>
<protein>
    <submittedName>
        <fullName evidence="2">Uncharacterized protein</fullName>
    </submittedName>
</protein>
<dbReference type="RefSeq" id="WP_006369260.1">
    <property type="nucleotide sequence ID" value="NZ_CP085887.1"/>
</dbReference>
<comment type="caution">
    <text evidence="2">The sequence shown here is derived from an EMBL/GenBank/DDBJ whole genome shotgun (WGS) entry which is preliminary data.</text>
</comment>
<dbReference type="Proteomes" id="UP000563898">
    <property type="component" value="Unassembled WGS sequence"/>
</dbReference>
<sequence length="196" mass="19224">MAAVAALPLVTGCADTGTGASASSVVTVTATQTTRASAPVTGTVATSTDVTGTDVSTTGDAPVSPVGTRPPTTNPLPPGHGIGASAYLGAWQRHESSLTFNGDHTTGSVFLGANAVDGEKWGFTWTIDRGVITATLTGLIERSGAGVGGMATGQTFTATPTVDSAGTEILVTTGLGETGSELTWCRSGHGSPGCGA</sequence>
<dbReference type="EMBL" id="JAAXPC010000002">
    <property type="protein sequence ID" value="NKY00869.1"/>
    <property type="molecule type" value="Genomic_DNA"/>
</dbReference>
<feature type="compositionally biased region" description="Low complexity" evidence="1">
    <location>
        <begin position="40"/>
        <end position="61"/>
    </location>
</feature>